<dbReference type="RefSeq" id="WP_214172508.1">
    <property type="nucleotide sequence ID" value="NZ_JAHCVJ010000006.1"/>
</dbReference>
<dbReference type="EMBL" id="JAHCVJ010000006">
    <property type="protein sequence ID" value="MBT0665745.1"/>
    <property type="molecule type" value="Genomic_DNA"/>
</dbReference>
<evidence type="ECO:0000313" key="2">
    <source>
        <dbReference type="Proteomes" id="UP000811899"/>
    </source>
</evidence>
<keyword evidence="2" id="KW-1185">Reference proteome</keyword>
<protein>
    <submittedName>
        <fullName evidence="1">Uncharacterized protein</fullName>
    </submittedName>
</protein>
<evidence type="ECO:0000313" key="1">
    <source>
        <dbReference type="EMBL" id="MBT0665745.1"/>
    </source>
</evidence>
<proteinExistence type="predicted"/>
<dbReference type="AlphaFoldDB" id="A0AAW4L7C3"/>
<comment type="caution">
    <text evidence="1">The sequence shown here is derived from an EMBL/GenBank/DDBJ whole genome shotgun (WGS) entry which is preliminary data.</text>
</comment>
<accession>A0AAW4L7C3</accession>
<sequence>MKRWRELIFLSIFLPLCAVWVAYAAGVIVPNTVRPGGNFPIVDSNEVKGGPMFVRYSSELRLIPESRKQRWMQVHVHELGEWFEAYSTNGHFWQRRPGGTGGGVTVHNNLTGRDAANAHPTSAITGLDNLLSQAKTKAEFDSWTANFRKSVPLGRRGFDGRDAPPPLECIIFNEGNDGASYDETGGNPTPQTIGPLSIWAYEHSTLKQITGASWTMPAVDTQLVPPPLELDGQQQKRQVLELSILPRYSSQRTNNKVKGFAWITSSRYPYKRNCSASYTFAFTRRGPIGQKGDPGDITQLTRDEIVAKIAQPSNNPVTVRPATPGLQTLLDFQNYSGNTVAWVDSLGYLNFMAANGFPIARIQTDGLIALLYNDMMRLRMKNDGSITSYNSNGTTAWSLSNTAIPIVDPGAVAVDGLCLKKRINNTYFFENCATGVVATAAGSLNYVQYRGSDGYLAAKSNLIFDPVTNTLTLTGPMVIK</sequence>
<reference evidence="1 2" key="1">
    <citation type="submission" date="2021-05" db="EMBL/GenBank/DDBJ databases">
        <title>The draft genome of Geobacter pelophilus DSM 12255.</title>
        <authorList>
            <person name="Xu Z."/>
            <person name="Masuda Y."/>
            <person name="Itoh H."/>
            <person name="Senoo K."/>
        </authorList>
    </citation>
    <scope>NUCLEOTIDE SEQUENCE [LARGE SCALE GENOMIC DNA]</scope>
    <source>
        <strain evidence="1 2">DSM 12255</strain>
    </source>
</reference>
<gene>
    <name evidence="1" type="ORF">KI809_15655</name>
</gene>
<dbReference type="Proteomes" id="UP000811899">
    <property type="component" value="Unassembled WGS sequence"/>
</dbReference>
<name>A0AAW4L7C3_9BACT</name>
<organism evidence="1 2">
    <name type="scientific">Geoanaerobacter pelophilus</name>
    <dbReference type="NCBI Taxonomy" id="60036"/>
    <lineage>
        <taxon>Bacteria</taxon>
        <taxon>Pseudomonadati</taxon>
        <taxon>Thermodesulfobacteriota</taxon>
        <taxon>Desulfuromonadia</taxon>
        <taxon>Geobacterales</taxon>
        <taxon>Geobacteraceae</taxon>
        <taxon>Geoanaerobacter</taxon>
    </lineage>
</organism>